<feature type="domain" description="Dicer dsRNA-binding fold" evidence="28">
    <location>
        <begin position="683"/>
        <end position="778"/>
    </location>
</feature>
<dbReference type="PROSITE" id="PS50137">
    <property type="entry name" value="DS_RBD"/>
    <property type="match status" value="1"/>
</dbReference>
<dbReference type="FunFam" id="2.170.260.10:FF:000002">
    <property type="entry name" value="Putative Endoribonuclease Dicer"/>
    <property type="match status" value="1"/>
</dbReference>
<keyword evidence="8" id="KW-0540">Nuclease</keyword>
<dbReference type="CDD" id="cd15903">
    <property type="entry name" value="Dicer_PBD"/>
    <property type="match status" value="1"/>
</dbReference>
<evidence type="ECO:0000259" key="24">
    <source>
        <dbReference type="PROSITE" id="PS50142"/>
    </source>
</evidence>
<evidence type="ECO:0000256" key="22">
    <source>
        <dbReference type="SAM" id="MobiDB-lite"/>
    </source>
</evidence>
<dbReference type="GO" id="GO:0005524">
    <property type="term" value="F:ATP binding"/>
    <property type="evidence" value="ECO:0007669"/>
    <property type="project" value="UniProtKB-KW"/>
</dbReference>
<reference evidence="30" key="1">
    <citation type="submission" date="2020-01" db="EMBL/GenBank/DDBJ databases">
        <title>Draft genome sequence of the Termite Coptotermes fromosanus.</title>
        <authorList>
            <person name="Itakura S."/>
            <person name="Yosikawa Y."/>
            <person name="Umezawa K."/>
        </authorList>
    </citation>
    <scope>NUCLEOTIDE SEQUENCE [LARGE SCALE GENOMIC DNA]</scope>
</reference>
<dbReference type="HAMAP" id="MF_00104">
    <property type="entry name" value="RNase_III"/>
    <property type="match status" value="1"/>
</dbReference>
<dbReference type="InterPro" id="IPR005034">
    <property type="entry name" value="Dicer_dimerisation"/>
</dbReference>
<evidence type="ECO:0000256" key="11">
    <source>
        <dbReference type="ARBA" id="ARBA00022741"/>
    </source>
</evidence>
<evidence type="ECO:0000259" key="27">
    <source>
        <dbReference type="PROSITE" id="PS51194"/>
    </source>
</evidence>
<evidence type="ECO:0000256" key="16">
    <source>
        <dbReference type="ARBA" id="ARBA00022842"/>
    </source>
</evidence>
<dbReference type="InterPro" id="IPR036085">
    <property type="entry name" value="PAZ_dom_sf"/>
</dbReference>
<feature type="region of interest" description="Disordered" evidence="22">
    <location>
        <begin position="1311"/>
        <end position="1341"/>
    </location>
</feature>
<feature type="domain" description="Helicase C-terminal" evidence="27">
    <location>
        <begin position="488"/>
        <end position="656"/>
    </location>
</feature>
<dbReference type="PROSITE" id="PS50821">
    <property type="entry name" value="PAZ"/>
    <property type="match status" value="1"/>
</dbReference>
<comment type="cofactor">
    <cofactor evidence="3">
        <name>Mg(2+)</name>
        <dbReference type="ChEBI" id="CHEBI:18420"/>
    </cofactor>
</comment>
<feature type="domain" description="RNase III" evidence="24">
    <location>
        <begin position="1522"/>
        <end position="1720"/>
    </location>
</feature>
<dbReference type="SMART" id="SM00949">
    <property type="entry name" value="PAZ"/>
    <property type="match status" value="1"/>
</dbReference>
<evidence type="ECO:0000256" key="13">
    <source>
        <dbReference type="ARBA" id="ARBA00022801"/>
    </source>
</evidence>
<keyword evidence="18" id="KW-0943">RNA-mediated gene silencing</keyword>
<gene>
    <name evidence="29" type="ORF">Cfor_04006</name>
</gene>
<dbReference type="Pfam" id="PF02170">
    <property type="entry name" value="PAZ"/>
    <property type="match status" value="1"/>
</dbReference>
<dbReference type="SUPFAM" id="SSF52540">
    <property type="entry name" value="P-loop containing nucleoside triphosphate hydrolases"/>
    <property type="match status" value="1"/>
</dbReference>
<dbReference type="FunCoup" id="A0A6L2QAH5">
    <property type="interactions" value="743"/>
</dbReference>
<dbReference type="Gene3D" id="3.40.50.300">
    <property type="entry name" value="P-loop containing nucleotide triphosphate hydrolases"/>
    <property type="match status" value="2"/>
</dbReference>
<dbReference type="PROSITE" id="PS51327">
    <property type="entry name" value="DICER_DSRBF"/>
    <property type="match status" value="1"/>
</dbReference>
<dbReference type="CDD" id="cd10843">
    <property type="entry name" value="DSRM_DICER"/>
    <property type="match status" value="1"/>
</dbReference>
<dbReference type="GO" id="GO:0009653">
    <property type="term" value="P:anatomical structure morphogenesis"/>
    <property type="evidence" value="ECO:0007669"/>
    <property type="project" value="UniProtKB-ARBA"/>
</dbReference>
<dbReference type="Pfam" id="PF00270">
    <property type="entry name" value="DEAD"/>
    <property type="match status" value="1"/>
</dbReference>
<feature type="region of interest" description="Disordered" evidence="22">
    <location>
        <begin position="1357"/>
        <end position="1391"/>
    </location>
</feature>
<dbReference type="GO" id="GO:0004386">
    <property type="term" value="F:helicase activity"/>
    <property type="evidence" value="ECO:0007669"/>
    <property type="project" value="UniProtKB-KW"/>
</dbReference>
<feature type="domain" description="Helicase ATP-binding" evidence="26">
    <location>
        <begin position="63"/>
        <end position="239"/>
    </location>
</feature>
<dbReference type="GO" id="GO:0046872">
    <property type="term" value="F:metal ion binding"/>
    <property type="evidence" value="ECO:0007669"/>
    <property type="project" value="UniProtKB-KW"/>
</dbReference>
<proteinExistence type="inferred from homology"/>
<dbReference type="SUPFAM" id="SSF69065">
    <property type="entry name" value="RNase III domain-like"/>
    <property type="match status" value="2"/>
</dbReference>
<evidence type="ECO:0000256" key="3">
    <source>
        <dbReference type="ARBA" id="ARBA00001946"/>
    </source>
</evidence>
<keyword evidence="10" id="KW-0677">Repeat</keyword>
<dbReference type="SUPFAM" id="SSF101690">
    <property type="entry name" value="PAZ domain"/>
    <property type="match status" value="1"/>
</dbReference>
<evidence type="ECO:0000259" key="23">
    <source>
        <dbReference type="PROSITE" id="PS50137"/>
    </source>
</evidence>
<comment type="caution">
    <text evidence="29">The sequence shown here is derived from an EMBL/GenBank/DDBJ whole genome shotgun (WGS) entry which is preliminary data.</text>
</comment>
<dbReference type="GO" id="GO:0031054">
    <property type="term" value="P:pre-miRNA processing"/>
    <property type="evidence" value="ECO:0007669"/>
    <property type="project" value="InterPro"/>
</dbReference>
<evidence type="ECO:0000256" key="19">
    <source>
        <dbReference type="ARBA" id="ARBA00023211"/>
    </source>
</evidence>
<keyword evidence="13" id="KW-0378">Hydrolase</keyword>
<dbReference type="GO" id="GO:0005634">
    <property type="term" value="C:nucleus"/>
    <property type="evidence" value="ECO:0007669"/>
    <property type="project" value="UniProtKB-ARBA"/>
</dbReference>
<dbReference type="Pfam" id="PF00636">
    <property type="entry name" value="Ribonuclease_3"/>
    <property type="match status" value="2"/>
</dbReference>
<dbReference type="GO" id="GO:0006950">
    <property type="term" value="P:response to stress"/>
    <property type="evidence" value="ECO:0007669"/>
    <property type="project" value="UniProtKB-ARBA"/>
</dbReference>
<dbReference type="GO" id="GO:0005829">
    <property type="term" value="C:cytosol"/>
    <property type="evidence" value="ECO:0007669"/>
    <property type="project" value="UniProtKB-ARBA"/>
</dbReference>
<dbReference type="SMART" id="SM00487">
    <property type="entry name" value="DEXDc"/>
    <property type="match status" value="1"/>
</dbReference>
<dbReference type="GO" id="GO:0016441">
    <property type="term" value="P:post-transcriptional gene silencing"/>
    <property type="evidence" value="ECO:0007669"/>
    <property type="project" value="UniProtKB-ARBA"/>
</dbReference>
<dbReference type="InterPro" id="IPR038248">
    <property type="entry name" value="Dicer_dimer_sf"/>
</dbReference>
<evidence type="ECO:0000256" key="9">
    <source>
        <dbReference type="ARBA" id="ARBA00022723"/>
    </source>
</evidence>
<feature type="domain" description="DRBM" evidence="23">
    <location>
        <begin position="1988"/>
        <end position="2054"/>
    </location>
</feature>
<dbReference type="InterPro" id="IPR011907">
    <property type="entry name" value="RNase_III"/>
</dbReference>
<dbReference type="GO" id="GO:0004525">
    <property type="term" value="F:ribonuclease III activity"/>
    <property type="evidence" value="ECO:0007669"/>
    <property type="project" value="UniProtKB-EC"/>
</dbReference>
<dbReference type="InParanoid" id="A0A6L2QAH5"/>
<accession>A0A6L2QAH5</accession>
<dbReference type="FunFam" id="3.30.160.20:FF:000015">
    <property type="entry name" value="endoribonuclease Dicer"/>
    <property type="match status" value="1"/>
</dbReference>
<dbReference type="CDD" id="cd00593">
    <property type="entry name" value="RIBOc"/>
    <property type="match status" value="2"/>
</dbReference>
<dbReference type="GO" id="GO:0030422">
    <property type="term" value="P:siRNA processing"/>
    <property type="evidence" value="ECO:0007669"/>
    <property type="project" value="InterPro"/>
</dbReference>
<keyword evidence="6" id="KW-0963">Cytoplasm</keyword>
<organism evidence="29 30">
    <name type="scientific">Coptotermes formosanus</name>
    <name type="common">Formosan subterranean termite</name>
    <dbReference type="NCBI Taxonomy" id="36987"/>
    <lineage>
        <taxon>Eukaryota</taxon>
        <taxon>Metazoa</taxon>
        <taxon>Ecdysozoa</taxon>
        <taxon>Arthropoda</taxon>
        <taxon>Hexapoda</taxon>
        <taxon>Insecta</taxon>
        <taxon>Pterygota</taxon>
        <taxon>Neoptera</taxon>
        <taxon>Polyneoptera</taxon>
        <taxon>Dictyoptera</taxon>
        <taxon>Blattodea</taxon>
        <taxon>Blattoidea</taxon>
        <taxon>Termitoidae</taxon>
        <taxon>Rhinotermitidae</taxon>
        <taxon>Coptotermes</taxon>
    </lineage>
</organism>
<dbReference type="Gene3D" id="1.10.1520.10">
    <property type="entry name" value="Ribonuclease III domain"/>
    <property type="match status" value="2"/>
</dbReference>
<dbReference type="FunFam" id="3.30.160.380:FF:000003">
    <property type="entry name" value="Endoribonuclease dcr-1"/>
    <property type="match status" value="1"/>
</dbReference>
<comment type="catalytic activity">
    <reaction evidence="1">
        <text>Endonucleolytic cleavage to 5'-phosphomonoester.</text>
        <dbReference type="EC" id="3.1.26.3"/>
    </reaction>
</comment>
<dbReference type="PANTHER" id="PTHR14950:SF37">
    <property type="entry name" value="ENDORIBONUCLEASE DICER"/>
    <property type="match status" value="1"/>
</dbReference>
<feature type="domain" description="RNase III" evidence="24">
    <location>
        <begin position="1806"/>
        <end position="1963"/>
    </location>
</feature>
<keyword evidence="16" id="KW-0460">Magnesium</keyword>
<dbReference type="CDD" id="cd02843">
    <property type="entry name" value="PAZ_dicer_like"/>
    <property type="match status" value="1"/>
</dbReference>
<dbReference type="Pfam" id="PF20930">
    <property type="entry name" value="Dicer_PBD"/>
    <property type="match status" value="1"/>
</dbReference>
<dbReference type="InterPro" id="IPR044441">
    <property type="entry name" value="DICER_DSRM"/>
</dbReference>
<dbReference type="InterPro" id="IPR036389">
    <property type="entry name" value="RNase_III_sf"/>
</dbReference>
<dbReference type="GO" id="GO:0003006">
    <property type="term" value="P:developmental process involved in reproduction"/>
    <property type="evidence" value="ECO:0007669"/>
    <property type="project" value="UniProtKB-ARBA"/>
</dbReference>
<dbReference type="PANTHER" id="PTHR14950">
    <property type="entry name" value="DICER-RELATED"/>
    <property type="match status" value="1"/>
</dbReference>
<keyword evidence="14" id="KW-0347">Helicase</keyword>
<evidence type="ECO:0000256" key="20">
    <source>
        <dbReference type="ARBA" id="ARBA00035116"/>
    </source>
</evidence>
<evidence type="ECO:0000256" key="17">
    <source>
        <dbReference type="ARBA" id="ARBA00022884"/>
    </source>
</evidence>
<dbReference type="Proteomes" id="UP000502823">
    <property type="component" value="Unassembled WGS sequence"/>
</dbReference>
<dbReference type="InterPro" id="IPR011545">
    <property type="entry name" value="DEAD/DEAH_box_helicase_dom"/>
</dbReference>
<dbReference type="Gene3D" id="3.30.160.20">
    <property type="match status" value="1"/>
</dbReference>
<comment type="cofactor">
    <cofactor evidence="2">
        <name>Mn(2+)</name>
        <dbReference type="ChEBI" id="CHEBI:29035"/>
    </cofactor>
</comment>
<dbReference type="InterPro" id="IPR014720">
    <property type="entry name" value="dsRBD_dom"/>
</dbReference>
<dbReference type="InterPro" id="IPR000999">
    <property type="entry name" value="RNase_III_dom"/>
</dbReference>
<dbReference type="SUPFAM" id="SSF54768">
    <property type="entry name" value="dsRNA-binding domain-like"/>
    <property type="match status" value="1"/>
</dbReference>
<dbReference type="GO" id="GO:0006309">
    <property type="term" value="P:apoptotic DNA fragmentation"/>
    <property type="evidence" value="ECO:0007669"/>
    <property type="project" value="TreeGrafter"/>
</dbReference>
<dbReference type="InterPro" id="IPR048513">
    <property type="entry name" value="Dicer_PBD"/>
</dbReference>
<sequence>MAAKPTKVRNLKEVQCMCYVAVCKQHEHYKLVLWTPGGLLMAYHFNDNVYTKSFTPREYQVELLDAAKERNIIVCLGTGSSKVFIATKLIQELANAVRRPFRHGGKRTLYLVDTVAMVAQQASYIRHLTDLSVGEYASGDTVDMLDMEDWEQQFQENQVLVMTSHICLEMLKCGFMQLKYLNLIILDECHRALREHPMRQIMKEFMFCFEQPRILGLAAPLLNNMCDPGRLEGELRRLELVLHSAAETASDIVSVLRYCTKPKEVVVECSLPTPGLLDEVLENQIRCALAFLTDHRYDPSEVYEDEFQEELKGIPDPKTDPQKILNDFLDVLHTLGPWCADRAALVLLVQLEKLKVKTPYERHFLLLCVVSTVMVKVRATCDDFFQKYDEKERMYRFSSPKVLRLLEILRQFKPEMLPDDKQEESEICKEISGKNVEISTMPVTPVKRRMDVYSRNRGSRFSRRGYQKEDGSGPVRGKNDPAGWQYRNLQQDDLDALCGIIFVEQRFTAKILYHLLNDLRRFDEDFSFLMVQYTVDKVADPVTDPREAEAEHRKQEEVLKRFRMRECNLLVGTSVLEEGIDIPKCNLVIHFNVPQVYRSYVQSKGRARAQDAYYILMIEEDRTAYFVNELAQYFEIEQMLLRKCANQEPSEEEELEADKYTDHIQAYCPGGNPDGPSVNMSTAVALVNRYCAKLPSDTFTRLTPLWNIKSVTDNGPTSYVCTVRLPINSPVKQDIVGQSMPSRVLARRIAALETCKVLHQAQELDDSLVPVGKESFRVHEEDEATLALDELDEAIPWDSSEPRPGTTKRRQYYYKRIADALTDCRPVPAQPAYLYHISMVLSCPLPEEQNTRGRKIYPPEDSPQGFGILTLKQIPKICPFPIFTRSGEVSVKLELAVSSVVLTQDNLQKIVAFLNYTFTSVLRLQKYLMMFDPQASENSYFIVPTIKFKGRAAEVDWNFLERIYENRDLRPYPVPEEERVGFTFEAAKYHDAVVMPWYRNQDQPQYFYVAEICGHLNPKSSFPGSEYKTFDEYYFKKYGIWIQNSKQPLLDVDHTSARLNFLTPRYVNRKGVALPTSSEETKRAKRENLEQKQILVPELCTLHPFPASLWRKAVCLPCILYRINALLLADEIRRDVAVSIALGDKNLSPNFEWPPLDFGWSLADVLKKSKENFKNAEQEKDKKGTGGKVELASIEEKKEEPELIEKSGNEVLTEEEKKLSGDWMEIGTWSNDMANHDPISFSELSDADDFDMNVALPSNLTMVDEDAELAGLHSSGADWGTGIQARKGRELVRYGSPSSWMSTGGYFGGLEQDLEGFETDDSCSEPGNEYDESDSSDLQGTSRLRIEFKSENVAEAIEDEHEIQKRERRQAIMRQNSDTSGTEDEIPWDLKNDSDEDFDKLTERFVDQFQKATEKNRQFIENSGILVKSKQAVLINRKGTQQQSVNENTPSSISMTKSVSSYSALKNQLSSHEQNLPFTECIKIQSTDDICKDSDPDEDIISKFSFDAQPNLEGHPGPSPSVILQALTMSNANDGINLERLETIGDSFLKYAITTYLYCTYDNIHEGKLSHLRSKQVSNLNLYRLGRRKVFGESMIATKFEPNDNWLPPCYYVPRELEQALIEAGVPASHWNQADLPALRDLSRDEICKLVRERSEKLHKMSTGEDDMAGDMRTTCGLYTNIENLPCFIPYNLITQHSIPDKSVADCVEALIGAYLIACGPRGALLFMAWLGICVLPKEEATLTASCSDSRPVGSLIPELVITDGNSATSMERKQVRYGALKAPRSPLLRNVSNPEAELNRLLDGYEVFERRIGYKFRDRSYLLQSLTHASYSPNRLTDCYQRLEFLGDAVLDYLITRHLYEDSRQHSPGALTDLRSALVNNTIFASLAVRYGFHKYFRHLSPGLNEVVDRFVRIQEENGHTISEEYYLIEEEECEEAEDVEVPKALGDVFESVAGAIFLDSGMSLDAVWRVYYKMMKTEIEQFSTNVPKSPIRELLELEPETAKFGKPEKLADGRRVRVTVEVFGKGTFKGIGRNYRIAKCTAAKCALKQLKKKGLLSKKNVM</sequence>
<dbReference type="Pfam" id="PF20931">
    <property type="entry name" value="Dicer_platform"/>
    <property type="match status" value="1"/>
</dbReference>
<dbReference type="GO" id="GO:0004530">
    <property type="term" value="F:deoxyribonuclease I activity"/>
    <property type="evidence" value="ECO:0007669"/>
    <property type="project" value="TreeGrafter"/>
</dbReference>
<evidence type="ECO:0000313" key="30">
    <source>
        <dbReference type="Proteomes" id="UP000502823"/>
    </source>
</evidence>
<dbReference type="GO" id="GO:0048731">
    <property type="term" value="P:system development"/>
    <property type="evidence" value="ECO:0007669"/>
    <property type="project" value="UniProtKB-ARBA"/>
</dbReference>
<evidence type="ECO:0000259" key="28">
    <source>
        <dbReference type="PROSITE" id="PS51327"/>
    </source>
</evidence>
<evidence type="ECO:0000256" key="12">
    <source>
        <dbReference type="ARBA" id="ARBA00022759"/>
    </source>
</evidence>
<evidence type="ECO:0000256" key="15">
    <source>
        <dbReference type="ARBA" id="ARBA00022840"/>
    </source>
</evidence>
<dbReference type="PROSITE" id="PS50142">
    <property type="entry name" value="RNASE_3_2"/>
    <property type="match status" value="2"/>
</dbReference>
<evidence type="ECO:0000259" key="26">
    <source>
        <dbReference type="PROSITE" id="PS51192"/>
    </source>
</evidence>
<evidence type="ECO:0000256" key="10">
    <source>
        <dbReference type="ARBA" id="ARBA00022737"/>
    </source>
</evidence>
<dbReference type="SMART" id="SM00490">
    <property type="entry name" value="HELICc"/>
    <property type="match status" value="1"/>
</dbReference>
<feature type="compositionally biased region" description="Acidic residues" evidence="22">
    <location>
        <begin position="1312"/>
        <end position="1335"/>
    </location>
</feature>
<evidence type="ECO:0000256" key="8">
    <source>
        <dbReference type="ARBA" id="ARBA00022722"/>
    </source>
</evidence>
<dbReference type="Gene3D" id="2.170.260.10">
    <property type="entry name" value="paz domain"/>
    <property type="match status" value="1"/>
</dbReference>
<keyword evidence="11" id="KW-0547">Nucleotide-binding</keyword>
<comment type="similarity">
    <text evidence="20 21">Belongs to the helicase family. Dicer subfamily.</text>
</comment>
<evidence type="ECO:0000256" key="6">
    <source>
        <dbReference type="ARBA" id="ARBA00022490"/>
    </source>
</evidence>
<dbReference type="Gene3D" id="3.30.160.380">
    <property type="entry name" value="Dicer dimerisation domain"/>
    <property type="match status" value="1"/>
</dbReference>
<dbReference type="PROSITE" id="PS51194">
    <property type="entry name" value="HELICASE_CTER"/>
    <property type="match status" value="1"/>
</dbReference>
<dbReference type="SMART" id="SM00535">
    <property type="entry name" value="RIBOc"/>
    <property type="match status" value="2"/>
</dbReference>
<keyword evidence="15" id="KW-0067">ATP-binding</keyword>
<dbReference type="InterPro" id="IPR027417">
    <property type="entry name" value="P-loop_NTPase"/>
</dbReference>
<dbReference type="GO" id="GO:0070578">
    <property type="term" value="C:RISC-loading complex"/>
    <property type="evidence" value="ECO:0007669"/>
    <property type="project" value="TreeGrafter"/>
</dbReference>
<dbReference type="InterPro" id="IPR003100">
    <property type="entry name" value="PAZ_dom"/>
</dbReference>
<dbReference type="InterPro" id="IPR048512">
    <property type="entry name" value="Dicer_platform"/>
</dbReference>
<dbReference type="FunFam" id="1.10.1520.10:FF:000005">
    <property type="entry name" value="Putative endoribonuclease dicer"/>
    <property type="match status" value="1"/>
</dbReference>
<feature type="domain" description="PAZ" evidence="25">
    <location>
        <begin position="958"/>
        <end position="1104"/>
    </location>
</feature>
<evidence type="ECO:0000256" key="18">
    <source>
        <dbReference type="ARBA" id="ARBA00023158"/>
    </source>
</evidence>
<dbReference type="Pfam" id="PF20932">
    <property type="entry name" value="Dicer_dsRBD"/>
    <property type="match status" value="1"/>
</dbReference>
<evidence type="ECO:0000256" key="21">
    <source>
        <dbReference type="PROSITE-ProRule" id="PRU00657"/>
    </source>
</evidence>
<dbReference type="InterPro" id="IPR001650">
    <property type="entry name" value="Helicase_C-like"/>
</dbReference>
<evidence type="ECO:0000256" key="1">
    <source>
        <dbReference type="ARBA" id="ARBA00000109"/>
    </source>
</evidence>
<dbReference type="GO" id="GO:0006364">
    <property type="term" value="P:rRNA processing"/>
    <property type="evidence" value="ECO:0007669"/>
    <property type="project" value="InterPro"/>
</dbReference>
<keyword evidence="30" id="KW-1185">Reference proteome</keyword>
<evidence type="ECO:0000256" key="14">
    <source>
        <dbReference type="ARBA" id="ARBA00022806"/>
    </source>
</evidence>
<dbReference type="Pfam" id="PF03368">
    <property type="entry name" value="Dicer_dimer"/>
    <property type="match status" value="1"/>
</dbReference>
<evidence type="ECO:0000259" key="25">
    <source>
        <dbReference type="PROSITE" id="PS50821"/>
    </source>
</evidence>
<comment type="subcellular location">
    <subcellularLocation>
        <location evidence="4">Cytoplasm</location>
    </subcellularLocation>
</comment>
<dbReference type="PROSITE" id="PS00517">
    <property type="entry name" value="RNASE_3_1"/>
    <property type="match status" value="1"/>
</dbReference>
<dbReference type="EMBL" id="BLKM01002325">
    <property type="protein sequence ID" value="GFG40682.1"/>
    <property type="molecule type" value="Genomic_DNA"/>
</dbReference>
<dbReference type="OrthoDB" id="2392202at2759"/>
<evidence type="ECO:0000256" key="4">
    <source>
        <dbReference type="ARBA" id="ARBA00004496"/>
    </source>
</evidence>
<keyword evidence="7" id="KW-0597">Phosphoprotein</keyword>
<dbReference type="FunFam" id="3.40.50.300:FF:000628">
    <property type="entry name" value="Endoribonuclease Dicer"/>
    <property type="match status" value="1"/>
</dbReference>
<dbReference type="GO" id="GO:0003723">
    <property type="term" value="F:RNA binding"/>
    <property type="evidence" value="ECO:0007669"/>
    <property type="project" value="UniProtKB-UniRule"/>
</dbReference>
<dbReference type="InterPro" id="IPR014001">
    <property type="entry name" value="Helicase_ATP-bd"/>
</dbReference>
<keyword evidence="19" id="KW-0464">Manganese</keyword>
<evidence type="ECO:0000313" key="29">
    <source>
        <dbReference type="EMBL" id="GFG40682.1"/>
    </source>
</evidence>
<dbReference type="Pfam" id="PF00271">
    <property type="entry name" value="Helicase_C"/>
    <property type="match status" value="1"/>
</dbReference>
<evidence type="ECO:0000256" key="7">
    <source>
        <dbReference type="ARBA" id="ARBA00022553"/>
    </source>
</evidence>
<evidence type="ECO:0000256" key="2">
    <source>
        <dbReference type="ARBA" id="ARBA00001936"/>
    </source>
</evidence>
<keyword evidence="17 21" id="KW-0694">RNA-binding</keyword>
<keyword evidence="9" id="KW-0479">Metal-binding</keyword>
<protein>
    <recommendedName>
        <fullName evidence="5">ribonuclease III</fullName>
        <ecNumber evidence="5">3.1.26.3</ecNumber>
    </recommendedName>
</protein>
<dbReference type="EC" id="3.1.26.3" evidence="5"/>
<keyword evidence="12" id="KW-0255">Endonuclease</keyword>
<evidence type="ECO:0000256" key="5">
    <source>
        <dbReference type="ARBA" id="ARBA00012177"/>
    </source>
</evidence>
<dbReference type="CDD" id="cd18034">
    <property type="entry name" value="DEXHc_dicer"/>
    <property type="match status" value="1"/>
</dbReference>
<dbReference type="PROSITE" id="PS51192">
    <property type="entry name" value="HELICASE_ATP_BIND_1"/>
    <property type="match status" value="1"/>
</dbReference>
<name>A0A6L2QAH5_COPFO</name>
<dbReference type="FunFam" id="3.40.50.300:FF:002580">
    <property type="entry name" value="AGAP002836-PB"/>
    <property type="match status" value="1"/>
</dbReference>